<comment type="caution">
    <text evidence="8">The sequence shown here is derived from an EMBL/GenBank/DDBJ whole genome shotgun (WGS) entry which is preliminary data.</text>
</comment>
<evidence type="ECO:0000313" key="8">
    <source>
        <dbReference type="EMBL" id="GAK74943.1"/>
    </source>
</evidence>
<dbReference type="EC" id="2.7.13.3" evidence="2"/>
<evidence type="ECO:0000256" key="5">
    <source>
        <dbReference type="ARBA" id="ARBA00022777"/>
    </source>
</evidence>
<evidence type="ECO:0000256" key="6">
    <source>
        <dbReference type="SAM" id="Coils"/>
    </source>
</evidence>
<accession>A0A081D7P7</accession>
<comment type="catalytic activity">
    <reaction evidence="1">
        <text>ATP + protein L-histidine = ADP + protein N-phospho-L-histidine.</text>
        <dbReference type="EC" id="2.7.13.3"/>
    </reaction>
</comment>
<dbReference type="Gene3D" id="1.10.287.130">
    <property type="match status" value="1"/>
</dbReference>
<evidence type="ECO:0000256" key="3">
    <source>
        <dbReference type="ARBA" id="ARBA00022553"/>
    </source>
</evidence>
<sequence>MNSLLKRQIRKYLGEELAQHPDFKLFFDAINSSYNTHDDQFAMLQRAMSISSQELFEANKELKERADSQTLVIDKLNNVINTLKSYDLTDDGRSSDDTSDSFGLVNLIDRQTKEILAFNQQREELLSELSHQNQELSDYAHMVSHDLKSPLRSIDALASWISEDYSATLDKKGIDNLELIRSNVQKMDTLINGILEYSTIGKTKVLLYDVDLQVLIDTILSIVYVPDHVEIVLLNPLPVVQGDKYRLQQLFQNLIDNAIKYNDKEKGLIEINVEELSSHWQFSIKDNGLGIDKPYFEKIFNVFQKLENNVNSSGIGLSIVKKVVELYQGEIWVESQLNLGTTFYFTLPKK</sequence>
<feature type="domain" description="Histidine kinase" evidence="7">
    <location>
        <begin position="142"/>
        <end position="350"/>
    </location>
</feature>
<proteinExistence type="predicted"/>
<dbReference type="Pfam" id="PF02518">
    <property type="entry name" value="HATPase_c"/>
    <property type="match status" value="1"/>
</dbReference>
<dbReference type="RefSeq" id="WP_042269385.1">
    <property type="nucleotide sequence ID" value="NZ_CP138994.1"/>
</dbReference>
<reference evidence="10 11" key="1">
    <citation type="journal article" date="2014" name="Genome Announc.">
        <title>Draft Genome Sequences of Marine Flavobacterium Nonlabens Strains NR17, NR24, NR27, NR32, NR33, and Ara13.</title>
        <authorList>
            <person name="Nakanishi M."/>
            <person name="Meirelles P."/>
            <person name="Suzuki R."/>
            <person name="Takatani N."/>
            <person name="Mino S."/>
            <person name="Suda W."/>
            <person name="Oshima K."/>
            <person name="Hattori M."/>
            <person name="Ohkuma M."/>
            <person name="Hosokawa M."/>
            <person name="Miyashita K."/>
            <person name="Thompson F.L."/>
            <person name="Niwa A."/>
            <person name="Sawabe T."/>
            <person name="Sawabe T."/>
        </authorList>
    </citation>
    <scope>NUCLEOTIDE SEQUENCE [LARGE SCALE GENOMIC DNA]</scope>
    <source>
        <strain evidence="9">JCM 19275</strain>
        <strain evidence="8">JCM 19296</strain>
        <strain evidence="11">JCM19275</strain>
        <strain evidence="10">JCM19296</strain>
    </source>
</reference>
<dbReference type="SUPFAM" id="SSF55874">
    <property type="entry name" value="ATPase domain of HSP90 chaperone/DNA topoisomerase II/histidine kinase"/>
    <property type="match status" value="1"/>
</dbReference>
<dbReference type="SMART" id="SM00388">
    <property type="entry name" value="HisKA"/>
    <property type="match status" value="1"/>
</dbReference>
<evidence type="ECO:0000256" key="1">
    <source>
        <dbReference type="ARBA" id="ARBA00000085"/>
    </source>
</evidence>
<evidence type="ECO:0000313" key="10">
    <source>
        <dbReference type="Proteomes" id="UP000028980"/>
    </source>
</evidence>
<dbReference type="Gene3D" id="3.30.565.10">
    <property type="entry name" value="Histidine kinase-like ATPase, C-terminal domain"/>
    <property type="match status" value="1"/>
</dbReference>
<dbReference type="InterPro" id="IPR005467">
    <property type="entry name" value="His_kinase_dom"/>
</dbReference>
<evidence type="ECO:0000313" key="9">
    <source>
        <dbReference type="EMBL" id="GAL74109.1"/>
    </source>
</evidence>
<dbReference type="CDD" id="cd00082">
    <property type="entry name" value="HisKA"/>
    <property type="match status" value="1"/>
</dbReference>
<keyword evidence="4" id="KW-0808">Transferase</keyword>
<dbReference type="FunFam" id="3.30.565.10:FF:000006">
    <property type="entry name" value="Sensor histidine kinase WalK"/>
    <property type="match status" value="1"/>
</dbReference>
<dbReference type="GO" id="GO:0000156">
    <property type="term" value="F:phosphorelay response regulator activity"/>
    <property type="evidence" value="ECO:0007669"/>
    <property type="project" value="TreeGrafter"/>
</dbReference>
<dbReference type="EMBL" id="BBLG01000001">
    <property type="protein sequence ID" value="GAK74943.1"/>
    <property type="molecule type" value="Genomic_DNA"/>
</dbReference>
<name>A0A081D7P7_NONUL</name>
<evidence type="ECO:0000313" key="11">
    <source>
        <dbReference type="Proteomes" id="UP000029647"/>
    </source>
</evidence>
<dbReference type="InterPro" id="IPR050351">
    <property type="entry name" value="BphY/WalK/GraS-like"/>
</dbReference>
<dbReference type="PANTHER" id="PTHR42878">
    <property type="entry name" value="TWO-COMPONENT HISTIDINE KINASE"/>
    <property type="match status" value="1"/>
</dbReference>
<gene>
    <name evidence="9" type="ORF">JCM19275_2956</name>
    <name evidence="8" type="ORF">JCM19296_521</name>
</gene>
<dbReference type="GO" id="GO:0030295">
    <property type="term" value="F:protein kinase activator activity"/>
    <property type="evidence" value="ECO:0007669"/>
    <property type="project" value="TreeGrafter"/>
</dbReference>
<keyword evidence="6" id="KW-0175">Coiled coil</keyword>
<evidence type="ECO:0000256" key="4">
    <source>
        <dbReference type="ARBA" id="ARBA00022679"/>
    </source>
</evidence>
<feature type="coiled-coil region" evidence="6">
    <location>
        <begin position="108"/>
        <end position="135"/>
    </location>
</feature>
<dbReference type="Proteomes" id="UP000028980">
    <property type="component" value="Unassembled WGS sequence"/>
</dbReference>
<evidence type="ECO:0000256" key="2">
    <source>
        <dbReference type="ARBA" id="ARBA00012438"/>
    </source>
</evidence>
<dbReference type="EMBL" id="BBNT01000001">
    <property type="protein sequence ID" value="GAL74109.1"/>
    <property type="molecule type" value="Genomic_DNA"/>
</dbReference>
<dbReference type="InterPro" id="IPR003594">
    <property type="entry name" value="HATPase_dom"/>
</dbReference>
<dbReference type="InterPro" id="IPR036890">
    <property type="entry name" value="HATPase_C_sf"/>
</dbReference>
<dbReference type="InterPro" id="IPR003661">
    <property type="entry name" value="HisK_dim/P_dom"/>
</dbReference>
<keyword evidence="3" id="KW-0597">Phosphoprotein</keyword>
<evidence type="ECO:0000259" key="7">
    <source>
        <dbReference type="PROSITE" id="PS50109"/>
    </source>
</evidence>
<dbReference type="PANTHER" id="PTHR42878:SF15">
    <property type="entry name" value="BACTERIOPHYTOCHROME"/>
    <property type="match status" value="1"/>
</dbReference>
<protein>
    <recommendedName>
        <fullName evidence="2">histidine kinase</fullName>
        <ecNumber evidence="2">2.7.13.3</ecNumber>
    </recommendedName>
</protein>
<dbReference type="GO" id="GO:0000155">
    <property type="term" value="F:phosphorelay sensor kinase activity"/>
    <property type="evidence" value="ECO:0007669"/>
    <property type="project" value="InterPro"/>
</dbReference>
<dbReference type="InterPro" id="IPR004358">
    <property type="entry name" value="Sig_transdc_His_kin-like_C"/>
</dbReference>
<dbReference type="SMART" id="SM00387">
    <property type="entry name" value="HATPase_c"/>
    <property type="match status" value="1"/>
</dbReference>
<keyword evidence="5 8" id="KW-0418">Kinase</keyword>
<dbReference type="Pfam" id="PF00512">
    <property type="entry name" value="HisKA"/>
    <property type="match status" value="1"/>
</dbReference>
<dbReference type="Proteomes" id="UP000029647">
    <property type="component" value="Unassembled WGS sequence"/>
</dbReference>
<dbReference type="InterPro" id="IPR036097">
    <property type="entry name" value="HisK_dim/P_sf"/>
</dbReference>
<dbReference type="GO" id="GO:0007234">
    <property type="term" value="P:osmosensory signaling via phosphorelay pathway"/>
    <property type="evidence" value="ECO:0007669"/>
    <property type="project" value="TreeGrafter"/>
</dbReference>
<dbReference type="PRINTS" id="PR00344">
    <property type="entry name" value="BCTRLSENSOR"/>
</dbReference>
<organism evidence="8 10">
    <name type="scientific">Nonlabens ulvanivorans</name>
    <name type="common">Persicivirga ulvanivorans</name>
    <dbReference type="NCBI Taxonomy" id="906888"/>
    <lineage>
        <taxon>Bacteria</taxon>
        <taxon>Pseudomonadati</taxon>
        <taxon>Bacteroidota</taxon>
        <taxon>Flavobacteriia</taxon>
        <taxon>Flavobacteriales</taxon>
        <taxon>Flavobacteriaceae</taxon>
        <taxon>Nonlabens</taxon>
    </lineage>
</organism>
<dbReference type="SUPFAM" id="SSF47384">
    <property type="entry name" value="Homodimeric domain of signal transducing histidine kinase"/>
    <property type="match status" value="1"/>
</dbReference>
<dbReference type="PROSITE" id="PS50109">
    <property type="entry name" value="HIS_KIN"/>
    <property type="match status" value="1"/>
</dbReference>
<dbReference type="AlphaFoldDB" id="A0A081D7P7"/>